<dbReference type="RefSeq" id="WP_151934556.1">
    <property type="nucleotide sequence ID" value="NZ_WDED01000010.1"/>
</dbReference>
<evidence type="ECO:0000313" key="1">
    <source>
        <dbReference type="EMBL" id="KAB6148249.1"/>
    </source>
</evidence>
<comment type="caution">
    <text evidence="1">The sequence shown here is derived from an EMBL/GenBank/DDBJ whole genome shotgun (WGS) entry which is preliminary data.</text>
</comment>
<dbReference type="EMBL" id="WDED01000010">
    <property type="protein sequence ID" value="KAB6148249.1"/>
    <property type="molecule type" value="Genomic_DNA"/>
</dbReference>
<proteinExistence type="predicted"/>
<reference evidence="1 2" key="1">
    <citation type="journal article" date="2019" name="Nat. Med.">
        <title>A library of human gut bacterial isolates paired with longitudinal multiomics data enables mechanistic microbiome research.</title>
        <authorList>
            <person name="Poyet M."/>
            <person name="Groussin M."/>
            <person name="Gibbons S.M."/>
            <person name="Avila-Pacheco J."/>
            <person name="Jiang X."/>
            <person name="Kearney S.M."/>
            <person name="Perrotta A.R."/>
            <person name="Berdy B."/>
            <person name="Zhao S."/>
            <person name="Lieberman T.D."/>
            <person name="Swanson P.K."/>
            <person name="Smith M."/>
            <person name="Roesemann S."/>
            <person name="Alexander J.E."/>
            <person name="Rich S.A."/>
            <person name="Livny J."/>
            <person name="Vlamakis H."/>
            <person name="Clish C."/>
            <person name="Bullock K."/>
            <person name="Deik A."/>
            <person name="Scott J."/>
            <person name="Pierce K.A."/>
            <person name="Xavier R.J."/>
            <person name="Alm E.J."/>
        </authorList>
    </citation>
    <scope>NUCLEOTIDE SEQUENCE [LARGE SCALE GENOMIC DNA]</scope>
    <source>
        <strain evidence="1 2">BIOML-A58</strain>
    </source>
</reference>
<dbReference type="Proteomes" id="UP000434604">
    <property type="component" value="Unassembled WGS sequence"/>
</dbReference>
<accession>A0A7J5PYR0</accession>
<dbReference type="AlphaFoldDB" id="A0A7J5PYR0"/>
<name>A0A7J5PYR0_9BACE</name>
<sequence>MRDFISISEISKYGLQLSDYQKRTLEEKRKEFAPFAPVCKTVEVLYISHYDDKYHAEDVAVFLDYKGYLLRAYKHHYTDKVYRFSLVEQYRHKHTKNYQNRNEMPNKVGKPTPAKMDVWLAYLLNEEEEKKAYAGKYIDEETAFRAELAQLGDAVKWYDNGNRGHIVMNNLVFDFSIEACYINKTVKIDRSYDLGLSGFLQMADNKYRPTKQQ</sequence>
<evidence type="ECO:0000313" key="2">
    <source>
        <dbReference type="Proteomes" id="UP000434604"/>
    </source>
</evidence>
<organism evidence="1 2">
    <name type="scientific">Bacteroides xylanisolvens</name>
    <dbReference type="NCBI Taxonomy" id="371601"/>
    <lineage>
        <taxon>Bacteria</taxon>
        <taxon>Pseudomonadati</taxon>
        <taxon>Bacteroidota</taxon>
        <taxon>Bacteroidia</taxon>
        <taxon>Bacteroidales</taxon>
        <taxon>Bacteroidaceae</taxon>
        <taxon>Bacteroides</taxon>
    </lineage>
</organism>
<gene>
    <name evidence="1" type="ORF">GA398_08310</name>
</gene>
<protein>
    <submittedName>
        <fullName evidence="1">Uncharacterized protein</fullName>
    </submittedName>
</protein>